<gene>
    <name evidence="16" type="ORF">NCLIV_016370</name>
</gene>
<feature type="domain" description="Fringe-like glycosyltransferase" evidence="14">
    <location>
        <begin position="1074"/>
        <end position="1188"/>
    </location>
</feature>
<comment type="subcellular location">
    <subcellularLocation>
        <location evidence="1">Membrane</location>
        <topology evidence="1">Single-pass type II membrane protein</topology>
    </subcellularLocation>
</comment>
<feature type="compositionally biased region" description="Polar residues" evidence="12">
    <location>
        <begin position="111"/>
        <end position="121"/>
    </location>
</feature>
<protein>
    <recommendedName>
        <fullName evidence="4">N-acetylgalactosaminide beta-1,3-galactosyltransferase</fullName>
        <ecNumber evidence="4">2.4.1.122</ecNumber>
    </recommendedName>
</protein>
<evidence type="ECO:0000256" key="12">
    <source>
        <dbReference type="SAM" id="MobiDB-lite"/>
    </source>
</evidence>
<evidence type="ECO:0000256" key="13">
    <source>
        <dbReference type="SAM" id="Phobius"/>
    </source>
</evidence>
<dbReference type="Pfam" id="PF02434">
    <property type="entry name" value="Fringe"/>
    <property type="match status" value="1"/>
</dbReference>
<dbReference type="FunCoup" id="F0VDQ2">
    <property type="interactions" value="10"/>
</dbReference>
<evidence type="ECO:0000256" key="3">
    <source>
        <dbReference type="ARBA" id="ARBA00006462"/>
    </source>
</evidence>
<dbReference type="GO" id="GO:0016263">
    <property type="term" value="F:glycoprotein-N-acetylgalactosamine 3-beta-galactosyltransferase activity"/>
    <property type="evidence" value="ECO:0007669"/>
    <property type="project" value="UniProtKB-EC"/>
</dbReference>
<dbReference type="InterPro" id="IPR026050">
    <property type="entry name" value="C1GALT1/C1GALT1_chp1"/>
</dbReference>
<evidence type="ECO:0000313" key="16">
    <source>
        <dbReference type="EMBL" id="CBZ51845.1"/>
    </source>
</evidence>
<feature type="transmembrane region" description="Helical" evidence="13">
    <location>
        <begin position="290"/>
        <end position="312"/>
    </location>
</feature>
<sequence>MPEGVGVGQETSHQSTAVPPKNLLFGAEFLCLANPSVTAAVFRASRCARCYRPHHSPGHPPFPGEELSSGRPLHLLTTPKDADFPQTKGSRKNEVPPRLHCVGSVRRQSSRESACTKSRSPSLEFRTASPCAPDGQPTASERDTASPPLYGCLCPRSKRLGRAPGRAHFYASEWRGGRRVFRASAEHLGALNRFSTKCRGIRLCAMDMRLETPLCPTPGCALLLAVLLLTASLLSHTSPFEQVRLCFTSVFEMSRHIAKTFWDAVSAAELPHCLKAAFSTSLGLHPAWRAAATAVFPFLALAAGVAVLFLLFTGPYIVEESLEIVANFGVQLQHKTRWGGIKRQFIEASQVSDVIINEGFRVCDVVFYVALLVKDRPNMVVPFQLLPFFVQGGMGPYLADCLFLPWRPKMKLTRFRDAHAPKLCLLVSLLLSALFLIYGRCKASNGDSVPQPATLKRMAEPLPFVQKKTLFLIANEPVLESHVVSNLLHQLLYTLQVPNSHVQLLDEILLSEHGKTNHATLLPWLLNVHRELPSDIEFVWLGTAYSRVAASYLEKLMARLTSEAQNTGDASTSRQWYPHGLCVGHALKDQVLSITHHFYRDDAFVYPFLDAGLLMDRRFLRFLEQTVKEEGAQLPPRIEIDPVHELFKFLYQTRGFLMQHSNLFCPSSPIPRDFDRTEVLYPPRHKRPSKVASQAHTQGNDHGSDSGGEYKGGTAKGMAGSRQSPALSAAEQRDIQGCVSFAVGCRHSPILSHQFFDRMLAYEHDMIERKEALAEQYPIGADAGEDSEFREKEAALMSERPFFIVEPEDVLIAVKTHPRNHKTRVPLLKQLWAEPDVVVEMAQRRAKASAHAHPFHAAVAEQERASLDKHMRNIAIEFFSEKTDDGAPDITNVIPVQVSFPGEKRALCEKMRGIFKHFYENHKTRKYLAIVDDDTLVNVRHLLDAISMTLHPPVPARVFFRQALSDQNAIRKAHAPYKELANSIDTFLADWRSKRGLQRPSESERQGNHESPAHQEEANQQGSGTKKQDKLGPEDAVATFVESFVSKVYVKNRAADEASSDGRKKYADMVDRISPLYLGRRYSFGHMQSGDRRTGGYDYITMGGGVVLDREAVGEILECKTCRCPQDGTADDMILGRWMHQLKIPALHGRWFHQERPADYHPEHVRMTTPVSFHRLEKDTATTKKVFNKFVDVGDGLNVGAEEVDDFEAVDWIDFDWQQVEDAVWHDHDEGDGDLDDGEDEELSLHSIVQRVVEEGKKRGKQNMTPDDIADHLEKEVKEHEEKERVHNEDWSWLHDEL</sequence>
<name>F0VDQ2_NEOCL</name>
<evidence type="ECO:0000256" key="5">
    <source>
        <dbReference type="ARBA" id="ARBA00022676"/>
    </source>
</evidence>
<dbReference type="Proteomes" id="UP000007494">
    <property type="component" value="Chromosome VI"/>
</dbReference>
<dbReference type="OrthoDB" id="421979at2759"/>
<comment type="pathway">
    <text evidence="2">Protein modification; protein glycosylation.</text>
</comment>
<dbReference type="GO" id="GO:0000166">
    <property type="term" value="F:nucleotide binding"/>
    <property type="evidence" value="ECO:0007669"/>
    <property type="project" value="UniProtKB-KW"/>
</dbReference>
<dbReference type="Pfam" id="PF10181">
    <property type="entry name" value="PIG-H"/>
    <property type="match status" value="1"/>
</dbReference>
<reference evidence="17" key="1">
    <citation type="journal article" date="2012" name="PLoS Pathog.">
        <title>Comparative genomics of the apicomplexan parasites Toxoplasma gondii and Neospora caninum: Coccidia differing in host range and transmission strategy.</title>
        <authorList>
            <person name="Reid A.J."/>
            <person name="Vermont S.J."/>
            <person name="Cotton J.A."/>
            <person name="Harris D."/>
            <person name="Hill-Cawthorne G.A."/>
            <person name="Konen-Waisman S."/>
            <person name="Latham S.M."/>
            <person name="Mourier T."/>
            <person name="Norton R."/>
            <person name="Quail M.A."/>
            <person name="Sanders M."/>
            <person name="Shanmugam D."/>
            <person name="Sohal A."/>
            <person name="Wasmuth J.D."/>
            <person name="Brunk B."/>
            <person name="Grigg M.E."/>
            <person name="Howard J.C."/>
            <person name="Parkinson J."/>
            <person name="Roos D.S."/>
            <person name="Trees A.J."/>
            <person name="Berriman M."/>
            <person name="Pain A."/>
            <person name="Wastling J.M."/>
        </authorList>
    </citation>
    <scope>NUCLEOTIDE SEQUENCE [LARGE SCALE GENOMIC DNA]</scope>
    <source>
        <strain evidence="17">Liverpool</strain>
    </source>
</reference>
<dbReference type="OMA" id="EDAVWHD"/>
<keyword evidence="5 16" id="KW-0328">Glycosyltransferase</keyword>
<feature type="region of interest" description="Disordered" evidence="12">
    <location>
        <begin position="685"/>
        <end position="728"/>
    </location>
</feature>
<dbReference type="GeneID" id="13444475"/>
<evidence type="ECO:0000256" key="4">
    <source>
        <dbReference type="ARBA" id="ARBA00012557"/>
    </source>
</evidence>
<evidence type="ECO:0000256" key="8">
    <source>
        <dbReference type="ARBA" id="ARBA00022741"/>
    </source>
</evidence>
<feature type="region of interest" description="Disordered" evidence="12">
    <location>
        <begin position="1277"/>
        <end position="1298"/>
    </location>
</feature>
<evidence type="ECO:0000256" key="9">
    <source>
        <dbReference type="ARBA" id="ARBA00022968"/>
    </source>
</evidence>
<dbReference type="eggNOG" id="KOG2246">
    <property type="taxonomic scope" value="Eukaryota"/>
</dbReference>
<feature type="compositionally biased region" description="Gly residues" evidence="12">
    <location>
        <begin position="705"/>
        <end position="715"/>
    </location>
</feature>
<keyword evidence="17" id="KW-1185">Reference proteome</keyword>
<evidence type="ECO:0000313" key="17">
    <source>
        <dbReference type="Proteomes" id="UP000007494"/>
    </source>
</evidence>
<dbReference type="VEuPathDB" id="ToxoDB:NCLIV_016370"/>
<evidence type="ECO:0000256" key="2">
    <source>
        <dbReference type="ARBA" id="ARBA00004922"/>
    </source>
</evidence>
<accession>F0VDQ2</accession>
<keyword evidence="11 13" id="KW-0472">Membrane</keyword>
<dbReference type="InterPro" id="IPR019328">
    <property type="entry name" value="PIGH-H_dom"/>
</dbReference>
<dbReference type="InParanoid" id="F0VDQ2"/>
<dbReference type="PANTHER" id="PTHR23033:SF14">
    <property type="entry name" value="GLYCOPROTEIN-N-ACETYLGALACTOSAMINE 3-BETA-GALACTOSYLTRANSFERASE 1-RELATED"/>
    <property type="match status" value="1"/>
</dbReference>
<evidence type="ECO:0000259" key="14">
    <source>
        <dbReference type="Pfam" id="PF02434"/>
    </source>
</evidence>
<evidence type="ECO:0000256" key="7">
    <source>
        <dbReference type="ARBA" id="ARBA00022692"/>
    </source>
</evidence>
<evidence type="ECO:0000256" key="10">
    <source>
        <dbReference type="ARBA" id="ARBA00022989"/>
    </source>
</evidence>
<dbReference type="InterPro" id="IPR003378">
    <property type="entry name" value="Fringe-like_glycosylTrfase"/>
</dbReference>
<comment type="similarity">
    <text evidence="3">Belongs to the glycosyltransferase 31 family. Beta3-Gal-T subfamily.</text>
</comment>
<dbReference type="EC" id="2.4.1.122" evidence="4"/>
<keyword evidence="6 16" id="KW-0808">Transferase</keyword>
<proteinExistence type="inferred from homology"/>
<keyword evidence="9" id="KW-0735">Signal-anchor</keyword>
<feature type="region of interest" description="Disordered" evidence="12">
    <location>
        <begin position="996"/>
        <end position="1032"/>
    </location>
</feature>
<evidence type="ECO:0000256" key="11">
    <source>
        <dbReference type="ARBA" id="ARBA00023136"/>
    </source>
</evidence>
<evidence type="ECO:0000256" key="6">
    <source>
        <dbReference type="ARBA" id="ARBA00022679"/>
    </source>
</evidence>
<organism evidence="16 17">
    <name type="scientific">Neospora caninum (strain Liverpool)</name>
    <dbReference type="NCBI Taxonomy" id="572307"/>
    <lineage>
        <taxon>Eukaryota</taxon>
        <taxon>Sar</taxon>
        <taxon>Alveolata</taxon>
        <taxon>Apicomplexa</taxon>
        <taxon>Conoidasida</taxon>
        <taxon>Coccidia</taxon>
        <taxon>Eucoccidiorida</taxon>
        <taxon>Eimeriorina</taxon>
        <taxon>Sarcocystidae</taxon>
        <taxon>Neospora</taxon>
    </lineage>
</organism>
<feature type="domain" description="Phosphatidylinositol N-acetylglucosaminyltransferase subunit H conserved" evidence="15">
    <location>
        <begin position="321"/>
        <end position="384"/>
    </location>
</feature>
<dbReference type="EMBL" id="FR823387">
    <property type="protein sequence ID" value="CBZ51845.1"/>
    <property type="molecule type" value="Genomic_DNA"/>
</dbReference>
<dbReference type="Gene3D" id="3.90.550.50">
    <property type="match status" value="2"/>
</dbReference>
<keyword evidence="7 13" id="KW-0812">Transmembrane</keyword>
<feature type="region of interest" description="Disordered" evidence="12">
    <location>
        <begin position="56"/>
        <end position="144"/>
    </location>
</feature>
<keyword evidence="10 13" id="KW-1133">Transmembrane helix</keyword>
<dbReference type="RefSeq" id="XP_003881878.1">
    <property type="nucleotide sequence ID" value="XM_003881829.1"/>
</dbReference>
<dbReference type="GO" id="GO:0016020">
    <property type="term" value="C:membrane"/>
    <property type="evidence" value="ECO:0007669"/>
    <property type="project" value="UniProtKB-SubCell"/>
</dbReference>
<evidence type="ECO:0000256" key="1">
    <source>
        <dbReference type="ARBA" id="ARBA00004606"/>
    </source>
</evidence>
<feature type="transmembrane region" description="Helical" evidence="13">
    <location>
        <begin position="418"/>
        <end position="438"/>
    </location>
</feature>
<feature type="compositionally biased region" description="Basic and acidic residues" evidence="12">
    <location>
        <begin position="1001"/>
        <end position="1017"/>
    </location>
</feature>
<feature type="compositionally biased region" description="Polar residues" evidence="12">
    <location>
        <begin position="691"/>
        <end position="701"/>
    </location>
</feature>
<keyword evidence="8" id="KW-0547">Nucleotide-binding</keyword>
<evidence type="ECO:0000259" key="15">
    <source>
        <dbReference type="Pfam" id="PF10181"/>
    </source>
</evidence>
<dbReference type="PANTHER" id="PTHR23033">
    <property type="entry name" value="BETA1,3-GALACTOSYLTRANSFERASE"/>
    <property type="match status" value="1"/>
</dbReference>